<sequence length="197" mass="21619">MIPNTSPFQPASPVQSKSSLWERKLERRVQGTGTLSQTIAVNPASALLSNCSLESPAAVERSRRTNSGTFLSPHTHILLWIQQPHPPPTFGVTLCLSSALVVIGLSGPCVGIGTGRMSVNNDHVRQPTNSAMEERLTDLDSCHVPVGQRSRYCATSPRFARISTMTGFDSDSTFDRPKHILRHVWMGIEKERERTGS</sequence>
<accession>A0A5C3KLY9</accession>
<organism evidence="1 2">
    <name type="scientific">Coprinopsis marcescibilis</name>
    <name type="common">Agaric fungus</name>
    <name type="synonym">Psathyrella marcescibilis</name>
    <dbReference type="NCBI Taxonomy" id="230819"/>
    <lineage>
        <taxon>Eukaryota</taxon>
        <taxon>Fungi</taxon>
        <taxon>Dikarya</taxon>
        <taxon>Basidiomycota</taxon>
        <taxon>Agaricomycotina</taxon>
        <taxon>Agaricomycetes</taxon>
        <taxon>Agaricomycetidae</taxon>
        <taxon>Agaricales</taxon>
        <taxon>Agaricineae</taxon>
        <taxon>Psathyrellaceae</taxon>
        <taxon>Coprinopsis</taxon>
    </lineage>
</organism>
<name>A0A5C3KLY9_COPMA</name>
<proteinExistence type="predicted"/>
<protein>
    <submittedName>
        <fullName evidence="1">Uncharacterized protein</fullName>
    </submittedName>
</protein>
<evidence type="ECO:0000313" key="1">
    <source>
        <dbReference type="EMBL" id="TFK21284.1"/>
    </source>
</evidence>
<reference evidence="1 2" key="1">
    <citation type="journal article" date="2019" name="Nat. Ecol. Evol.">
        <title>Megaphylogeny resolves global patterns of mushroom evolution.</title>
        <authorList>
            <person name="Varga T."/>
            <person name="Krizsan K."/>
            <person name="Foldi C."/>
            <person name="Dima B."/>
            <person name="Sanchez-Garcia M."/>
            <person name="Sanchez-Ramirez S."/>
            <person name="Szollosi G.J."/>
            <person name="Szarkandi J.G."/>
            <person name="Papp V."/>
            <person name="Albert L."/>
            <person name="Andreopoulos W."/>
            <person name="Angelini C."/>
            <person name="Antonin V."/>
            <person name="Barry K.W."/>
            <person name="Bougher N.L."/>
            <person name="Buchanan P."/>
            <person name="Buyck B."/>
            <person name="Bense V."/>
            <person name="Catcheside P."/>
            <person name="Chovatia M."/>
            <person name="Cooper J."/>
            <person name="Damon W."/>
            <person name="Desjardin D."/>
            <person name="Finy P."/>
            <person name="Geml J."/>
            <person name="Haridas S."/>
            <person name="Hughes K."/>
            <person name="Justo A."/>
            <person name="Karasinski D."/>
            <person name="Kautmanova I."/>
            <person name="Kiss B."/>
            <person name="Kocsube S."/>
            <person name="Kotiranta H."/>
            <person name="LaButti K.M."/>
            <person name="Lechner B.E."/>
            <person name="Liimatainen K."/>
            <person name="Lipzen A."/>
            <person name="Lukacs Z."/>
            <person name="Mihaltcheva S."/>
            <person name="Morgado L.N."/>
            <person name="Niskanen T."/>
            <person name="Noordeloos M.E."/>
            <person name="Ohm R.A."/>
            <person name="Ortiz-Santana B."/>
            <person name="Ovrebo C."/>
            <person name="Racz N."/>
            <person name="Riley R."/>
            <person name="Savchenko A."/>
            <person name="Shiryaev A."/>
            <person name="Soop K."/>
            <person name="Spirin V."/>
            <person name="Szebenyi C."/>
            <person name="Tomsovsky M."/>
            <person name="Tulloss R.E."/>
            <person name="Uehling J."/>
            <person name="Grigoriev I.V."/>
            <person name="Vagvolgyi C."/>
            <person name="Papp T."/>
            <person name="Martin F.M."/>
            <person name="Miettinen O."/>
            <person name="Hibbett D.S."/>
            <person name="Nagy L.G."/>
        </authorList>
    </citation>
    <scope>NUCLEOTIDE SEQUENCE [LARGE SCALE GENOMIC DNA]</scope>
    <source>
        <strain evidence="1 2">CBS 121175</strain>
    </source>
</reference>
<dbReference type="EMBL" id="ML210273">
    <property type="protein sequence ID" value="TFK21284.1"/>
    <property type="molecule type" value="Genomic_DNA"/>
</dbReference>
<keyword evidence="2" id="KW-1185">Reference proteome</keyword>
<gene>
    <name evidence="1" type="ORF">FA15DRAFT_658455</name>
</gene>
<dbReference type="Proteomes" id="UP000307440">
    <property type="component" value="Unassembled WGS sequence"/>
</dbReference>
<evidence type="ECO:0000313" key="2">
    <source>
        <dbReference type="Proteomes" id="UP000307440"/>
    </source>
</evidence>
<dbReference type="AlphaFoldDB" id="A0A5C3KLY9"/>